<proteinExistence type="predicted"/>
<protein>
    <recommendedName>
        <fullName evidence="3">RlpA-like protein double-psi beta-barrel domain-containing protein</fullName>
    </recommendedName>
</protein>
<reference evidence="1 2" key="1">
    <citation type="submission" date="2020-10" db="EMBL/GenBank/DDBJ databases">
        <title>Identification of Nocardia species via Next-generation sequencing and recognition of intraspecies genetic diversity.</title>
        <authorList>
            <person name="Li P."/>
            <person name="Li P."/>
            <person name="Lu B."/>
        </authorList>
    </citation>
    <scope>NUCLEOTIDE SEQUENCE [LARGE SCALE GENOMIC DNA]</scope>
    <source>
        <strain evidence="1 2">BJ06-0157</strain>
    </source>
</reference>
<comment type="caution">
    <text evidence="1">The sequence shown here is derived from an EMBL/GenBank/DDBJ whole genome shotgun (WGS) entry which is preliminary data.</text>
</comment>
<name>A0ABS0CX28_9NOCA</name>
<evidence type="ECO:0000313" key="1">
    <source>
        <dbReference type="EMBL" id="MBF6301150.1"/>
    </source>
</evidence>
<gene>
    <name evidence="1" type="ORF">IU459_26930</name>
</gene>
<sequence length="162" mass="16552">MLVGAVAAIGVIFVIGNAAYGARANNNKARAIATSSSHTFTPPPPLTTYASTPPHATAAQATATAAQTPRKSKWSGNGVFSVGSTPTGGARAAIPPGRYTIEMTDSKIGVLSVIRCSDLPCSEIQNFLDADTGFGDGYVSVIEILPSDGGVRLMNATLTAVR</sequence>
<organism evidence="1 2">
    <name type="scientific">Nocardia amamiensis</name>
    <dbReference type="NCBI Taxonomy" id="404578"/>
    <lineage>
        <taxon>Bacteria</taxon>
        <taxon>Bacillati</taxon>
        <taxon>Actinomycetota</taxon>
        <taxon>Actinomycetes</taxon>
        <taxon>Mycobacteriales</taxon>
        <taxon>Nocardiaceae</taxon>
        <taxon>Nocardia</taxon>
    </lineage>
</organism>
<dbReference type="Proteomes" id="UP000702209">
    <property type="component" value="Unassembled WGS sequence"/>
</dbReference>
<evidence type="ECO:0008006" key="3">
    <source>
        <dbReference type="Google" id="ProtNLM"/>
    </source>
</evidence>
<dbReference type="RefSeq" id="WP_195132378.1">
    <property type="nucleotide sequence ID" value="NZ_JADLQX010000024.1"/>
</dbReference>
<keyword evidence="2" id="KW-1185">Reference proteome</keyword>
<evidence type="ECO:0000313" key="2">
    <source>
        <dbReference type="Proteomes" id="UP000702209"/>
    </source>
</evidence>
<accession>A0ABS0CX28</accession>
<dbReference type="EMBL" id="JADLQX010000024">
    <property type="protein sequence ID" value="MBF6301150.1"/>
    <property type="molecule type" value="Genomic_DNA"/>
</dbReference>